<gene>
    <name evidence="5" type="primary">LOC112679845</name>
    <name evidence="3" type="ORF">g.45607</name>
</gene>
<protein>
    <submittedName>
        <fullName evidence="5">Regulator of MON1-CCZ1 complex</fullName>
    </submittedName>
</protein>
<feature type="domain" description="Mic1" evidence="1">
    <location>
        <begin position="375"/>
        <end position="618"/>
    </location>
</feature>
<accession>A0A2S2PVJ5</accession>
<dbReference type="GO" id="GO:0010506">
    <property type="term" value="P:regulation of autophagy"/>
    <property type="evidence" value="ECO:0007669"/>
    <property type="project" value="InterPro"/>
</dbReference>
<dbReference type="GO" id="GO:0035658">
    <property type="term" value="C:Mon1-Ccz1 complex"/>
    <property type="evidence" value="ECO:0007669"/>
    <property type="project" value="InterPro"/>
</dbReference>
<evidence type="ECO:0000313" key="3">
    <source>
        <dbReference type="EMBL" id="MBY69390.1"/>
    </source>
</evidence>
<dbReference type="Pfam" id="PF21029">
    <property type="entry name" value="RMC1_N"/>
    <property type="match status" value="1"/>
</dbReference>
<evidence type="ECO:0000259" key="2">
    <source>
        <dbReference type="Pfam" id="PF21029"/>
    </source>
</evidence>
<dbReference type="GeneID" id="112679845"/>
<keyword evidence="4" id="KW-1185">Reference proteome</keyword>
<dbReference type="GO" id="GO:0031902">
    <property type="term" value="C:late endosome membrane"/>
    <property type="evidence" value="ECO:0007669"/>
    <property type="project" value="TreeGrafter"/>
</dbReference>
<dbReference type="InterPro" id="IPR040371">
    <property type="entry name" value="RMC1"/>
</dbReference>
<dbReference type="PANTHER" id="PTHR12897">
    <property type="entry name" value="COLON CANCER-ASSOCIATED PROTEIN MIC1"/>
    <property type="match status" value="1"/>
</dbReference>
<name>A0A2S2PVJ5_9HEMI</name>
<sequence>MASNNCCLQLNEDPIQFDPASVSKTTNVFYDEITEQIITVHSGEMTEIIVTSSTRCRENIVFKIEDRGPVSSIKMSLDCNILTMMRTTLSVELMDIKDNTLQSPYFLYCKLKSAKLLGFIWTSNNEILLISDKGVELYQIEGQRPKQRIVFSKSVCLHVNWFIYSNNSKILLLSTNSFGDFQPLHITSGNITKLAKLEVDLDISPNIPHQSISERNIVLTTVYNILRILVLPTSQSRNEIIVYSLNKMMAFKKSHILRLTHNGKLLINVVDSLIVVHYQHTKSSSVFDIYMEAAKEHTISHYLPILDDLSIQRIVPREGGSYFSSDLYSHICISFQPNVIIDAKLGFLWHLKLDLAVVSQIITDKCSLIDFLLLRPNSKDTTLQVLQNMILQEKSNLIEIGNVFDHINIVNKKNLNKHIMNTSVLPIDYMIFAESLRCKVVIEQIDVYKHIFVKLVDQLEKNKGVISEKKLAVSILVEYIRSLTDNKITVEHFLYELLINCLVINKMYYQLHQMIQYHILTDSKPLACLLLSLESIYPPAHQMALDMLHRLNTAHEEITEVLLSKKQIIPAMRYMSKHNMLDHSTYRKLTELAISTNDSKILHSTREEFIQRNVTSNKFNTNTKR</sequence>
<evidence type="ECO:0000259" key="1">
    <source>
        <dbReference type="Pfam" id="PF07035"/>
    </source>
</evidence>
<dbReference type="PANTHER" id="PTHR12897:SF4">
    <property type="entry name" value="REGULATOR OF MON1-CCZ1 COMPLEX"/>
    <property type="match status" value="1"/>
</dbReference>
<dbReference type="Pfam" id="PF07035">
    <property type="entry name" value="RMC1_C"/>
    <property type="match status" value="1"/>
</dbReference>
<proteinExistence type="predicted"/>
<feature type="domain" description="Regulator of MON1-CCZ1 complex N-terminal" evidence="2">
    <location>
        <begin position="28"/>
        <end position="142"/>
    </location>
</feature>
<dbReference type="CTD" id="38734"/>
<dbReference type="RefSeq" id="XP_025405563.1">
    <property type="nucleotide sequence ID" value="XM_025549778.1"/>
</dbReference>
<dbReference type="EMBL" id="GGMS01000187">
    <property type="protein sequence ID" value="MBY69390.1"/>
    <property type="molecule type" value="Transcribed_RNA"/>
</dbReference>
<dbReference type="OrthoDB" id="26384at2759"/>
<evidence type="ECO:0000313" key="5">
    <source>
        <dbReference type="RefSeq" id="XP_025405563.1"/>
    </source>
</evidence>
<evidence type="ECO:0000313" key="4">
    <source>
        <dbReference type="Proteomes" id="UP000694846"/>
    </source>
</evidence>
<reference evidence="3" key="1">
    <citation type="submission" date="2018-04" db="EMBL/GenBank/DDBJ databases">
        <title>Transcriptome assembly of Sipha flava.</title>
        <authorList>
            <person name="Scully E.D."/>
            <person name="Geib S.M."/>
            <person name="Palmer N.A."/>
            <person name="Koch K."/>
            <person name="Bradshaw J."/>
            <person name="Heng-Moss T."/>
            <person name="Sarath G."/>
        </authorList>
    </citation>
    <scope>NUCLEOTIDE SEQUENCE</scope>
</reference>
<dbReference type="Proteomes" id="UP000694846">
    <property type="component" value="Unplaced"/>
</dbReference>
<dbReference type="InterPro" id="IPR049040">
    <property type="entry name" value="RMC1_N"/>
</dbReference>
<dbReference type="GO" id="GO:0005765">
    <property type="term" value="C:lysosomal membrane"/>
    <property type="evidence" value="ECO:0007669"/>
    <property type="project" value="TreeGrafter"/>
</dbReference>
<dbReference type="AlphaFoldDB" id="A0A2S2PVJ5"/>
<reference evidence="5" key="2">
    <citation type="submission" date="2025-04" db="UniProtKB">
        <authorList>
            <consortium name="RefSeq"/>
        </authorList>
    </citation>
    <scope>IDENTIFICATION</scope>
    <source>
        <tissue evidence="5">Whole body</tissue>
    </source>
</reference>
<dbReference type="InterPro" id="IPR009755">
    <property type="entry name" value="RMC1_C"/>
</dbReference>
<organism evidence="3">
    <name type="scientific">Sipha flava</name>
    <name type="common">yellow sugarcane aphid</name>
    <dbReference type="NCBI Taxonomy" id="143950"/>
    <lineage>
        <taxon>Eukaryota</taxon>
        <taxon>Metazoa</taxon>
        <taxon>Ecdysozoa</taxon>
        <taxon>Arthropoda</taxon>
        <taxon>Hexapoda</taxon>
        <taxon>Insecta</taxon>
        <taxon>Pterygota</taxon>
        <taxon>Neoptera</taxon>
        <taxon>Paraneoptera</taxon>
        <taxon>Hemiptera</taxon>
        <taxon>Sternorrhyncha</taxon>
        <taxon>Aphidomorpha</taxon>
        <taxon>Aphidoidea</taxon>
        <taxon>Aphididae</taxon>
        <taxon>Sipha</taxon>
    </lineage>
</organism>